<feature type="region of interest" description="Disordered" evidence="1">
    <location>
        <begin position="1"/>
        <end position="23"/>
    </location>
</feature>
<dbReference type="EMBL" id="LN856882">
    <property type="protein sequence ID" value="CDP93517.1"/>
    <property type="molecule type" value="Genomic_DNA"/>
</dbReference>
<organism evidence="2">
    <name type="scientific">Brugia malayi</name>
    <name type="common">Filarial nematode worm</name>
    <dbReference type="NCBI Taxonomy" id="6279"/>
    <lineage>
        <taxon>Eukaryota</taxon>
        <taxon>Metazoa</taxon>
        <taxon>Ecdysozoa</taxon>
        <taxon>Nematoda</taxon>
        <taxon>Chromadorea</taxon>
        <taxon>Rhabditida</taxon>
        <taxon>Spirurina</taxon>
        <taxon>Spiruromorpha</taxon>
        <taxon>Filarioidea</taxon>
        <taxon>Onchocercidae</taxon>
        <taxon>Brugia</taxon>
    </lineage>
</organism>
<accession>A0A1I9G143</accession>
<dbReference type="AlphaFoldDB" id="A0A1I9G143"/>
<reference evidence="2" key="1">
    <citation type="journal article" date="2007" name="Science">
        <title>Draft genome of the filarial nematode parasite Brugia malayi.</title>
        <authorList>
            <person name="Ghedin E."/>
            <person name="Wang S."/>
            <person name="Spiro D."/>
            <person name="Caler E."/>
            <person name="Zhao Q."/>
            <person name="Crabtree J."/>
            <person name="Allen J.E."/>
            <person name="Delcher A.L."/>
            <person name="Guiliano D.B."/>
            <person name="Miranda-Saavedra D."/>
            <person name="Angiuoli S.V."/>
            <person name="Creasy T."/>
            <person name="Amedeo P."/>
            <person name="Haas B."/>
            <person name="El-Sayed N.M."/>
            <person name="Wortman J.R."/>
            <person name="Feldblyum T."/>
            <person name="Tallon L."/>
            <person name="Schatz M."/>
            <person name="Shumway M."/>
            <person name="Koo H."/>
            <person name="Salzberg S.L."/>
            <person name="Schobel S."/>
            <person name="Pertea M."/>
            <person name="Pop M."/>
            <person name="White O."/>
            <person name="Barton G.J."/>
            <person name="Carlow C.K."/>
            <person name="Crawford M.J."/>
            <person name="Daub J."/>
            <person name="Dimmic M.W."/>
            <person name="Estes C.F."/>
            <person name="Foster J.M."/>
            <person name="Ganatra M."/>
            <person name="Gregory W.F."/>
            <person name="Johnson N.M."/>
            <person name="Jin J."/>
            <person name="Komuniecki R."/>
            <person name="Korf I."/>
            <person name="Kumar S."/>
            <person name="Laney S."/>
            <person name="Li B.W."/>
            <person name="Li W."/>
            <person name="Lindblom T.H."/>
            <person name="Lustigman S."/>
            <person name="Ma D."/>
            <person name="Maina C.V."/>
            <person name="Martin D.M."/>
            <person name="McCarter J.P."/>
            <person name="McReynolds L."/>
            <person name="Mitreva M."/>
            <person name="Nutman T.B."/>
            <person name="Parkinson J."/>
            <person name="Peregrin-Alvarez J.M."/>
            <person name="Poole C."/>
            <person name="Ren Q."/>
            <person name="Saunders L."/>
            <person name="Sluder A.E."/>
            <person name="Smith K."/>
            <person name="Stanke M."/>
            <person name="Unnasch T.R."/>
            <person name="Ware J."/>
            <person name="Wei A.D."/>
            <person name="Weil G."/>
            <person name="Williams D.J."/>
            <person name="Zhang Y."/>
            <person name="Williams S.A."/>
            <person name="Fraser-Liggett C."/>
            <person name="Slatko B."/>
            <person name="Blaxter M.L."/>
            <person name="Scott A.L."/>
        </authorList>
    </citation>
    <scope>NUCLEOTIDE SEQUENCE</scope>
    <source>
        <strain evidence="2">FR3</strain>
    </source>
</reference>
<sequence>MHLHSDLHGRTHTSHTSLDDLSSRKLIENKNQWERRRGRCGDGEGEEEKRSGEVGWFSVCFLILESIKDSRKNRTAAERSFEIQDFVGNIL</sequence>
<reference evidence="2" key="2">
    <citation type="submission" date="2012-12" db="EMBL/GenBank/DDBJ databases">
        <authorList>
            <consortium name="WormBase Consortium"/>
            <person name="Ghedin E."/>
            <person name="Paulini M."/>
        </authorList>
    </citation>
    <scope>NUCLEOTIDE SEQUENCE</scope>
    <source>
        <strain evidence="2">FR3</strain>
    </source>
</reference>
<name>A0A1I9G143_BRUMA</name>
<proteinExistence type="predicted"/>
<evidence type="ECO:0000313" key="2">
    <source>
        <dbReference type="EMBL" id="CDP93517.1"/>
    </source>
</evidence>
<protein>
    <submittedName>
        <fullName evidence="2">Bm350</fullName>
    </submittedName>
</protein>
<gene>
    <name evidence="2" type="primary">Bm350</name>
    <name evidence="2" type="ORF">BM_Bm350</name>
</gene>
<evidence type="ECO:0000256" key="1">
    <source>
        <dbReference type="SAM" id="MobiDB-lite"/>
    </source>
</evidence>